<gene>
    <name evidence="2" type="ORF">HCJ92_03610</name>
</gene>
<sequence length="678" mass="72540">MTHEPRPAPCGTWSSPIDAGTVAAHDGRADHVGAVGEELWWTSARPSEGGRRALMRLRGDGGPPEVALPPPWDARNRVMEYGGLPWAGTPRPTGGPLIVFTHCVDQRLYSLEPDAPEGAVPRPLTPVSAVGGGLRFADAVLMPEHGEVWCVMEEFTGEGPTDLRRLLVAVPLSGAAAEDRAVLRELTDDTHRFLTGPRPSPDGRHLAWITWDHPRMPWDGTELRLAGLAGNGEVGPPVVIAGGPTESIAQVEWGARGEVLYSSDRTGWWNLYRTALTDSRDAGPPAVGPAEALHTAEEEFADALWKIGMRWFAPLADGLVAVVHGRGGKRLGLLDPDRGVLTDAPGPRTEWAPALAVRGTRVTGIAASPLRGYELVELDTATGYSRVVAAHHRDAVPADHLPVPESRTFTGPDGREVHAHVYPPTSPDHRPEPGELPPYVIRAHGGPTGRAPMVLDLEIAYFTSRGIGVADVDYGGSTGYGRAYRNRLRGRWGQVDVEDCAAVAAALAAEGTADPDRLAVRGGSAGGWTAAASLADPERTGGVYACGAISYPVLDPVGWAASGTHDFESRYLDSLIGPFDEELYRERSPLHHAGRITAPFLLLQGLDDPICPPAQSERLLAALAGSTVPHRYLPFPGEGHGFRRAATIARAVEAELALYRETFGIEADRSETLETETR</sequence>
<dbReference type="Gene3D" id="3.40.50.1820">
    <property type="entry name" value="alpha/beta hydrolase"/>
    <property type="match status" value="1"/>
</dbReference>
<accession>A0ABX1ADU8</accession>
<feature type="domain" description="Peptidase S9 prolyl oligopeptidase catalytic" evidence="1">
    <location>
        <begin position="456"/>
        <end position="664"/>
    </location>
</feature>
<proteinExistence type="predicted"/>
<dbReference type="Pfam" id="PF00326">
    <property type="entry name" value="Peptidase_S9"/>
    <property type="match status" value="1"/>
</dbReference>
<dbReference type="PANTHER" id="PTHR43056:SF5">
    <property type="entry name" value="PEPTIDASE S9 PROLYL OLIGOPEPTIDASE CATALYTIC DOMAIN-CONTAINING PROTEIN"/>
    <property type="match status" value="1"/>
</dbReference>
<dbReference type="SUPFAM" id="SSF53474">
    <property type="entry name" value="alpha/beta-Hydrolases"/>
    <property type="match status" value="1"/>
</dbReference>
<reference evidence="2 3" key="1">
    <citation type="submission" date="2020-03" db="EMBL/GenBank/DDBJ databases">
        <title>Draft genome of Streptomyces sp. ventii, isolated from the Axial Seamount in the Pacific Ocean, and resequencing of the two type strains Streptomyces lonarensis strain NCL 716 and Streptomyces bohaiensis strain 11A07.</title>
        <authorList>
            <person name="Loughran R.M."/>
            <person name="Pfannmuller K.M."/>
            <person name="Wasson B.J."/>
            <person name="Deadmond M.C."/>
            <person name="Paddock B.E."/>
            <person name="Koyack M.J."/>
            <person name="Gallegos D.A."/>
            <person name="Mitchell E.A."/>
            <person name="Ushijima B."/>
            <person name="Saw J.H."/>
            <person name="Mcphail K.L."/>
            <person name="Videau P."/>
        </authorList>
    </citation>
    <scope>NUCLEOTIDE SEQUENCE [LARGE SCALE GENOMIC DNA]</scope>
    <source>
        <strain evidence="3">5675061</strain>
    </source>
</reference>
<evidence type="ECO:0000313" key="3">
    <source>
        <dbReference type="Proteomes" id="UP000746503"/>
    </source>
</evidence>
<dbReference type="RefSeq" id="WP_167931918.1">
    <property type="nucleotide sequence ID" value="NZ_JAAVJB010000014.1"/>
</dbReference>
<protein>
    <submittedName>
        <fullName evidence="2">S9 family peptidase</fullName>
    </submittedName>
</protein>
<dbReference type="InterPro" id="IPR029058">
    <property type="entry name" value="AB_hydrolase_fold"/>
</dbReference>
<dbReference type="EMBL" id="JAAVJB010000014">
    <property type="protein sequence ID" value="NJP65392.1"/>
    <property type="molecule type" value="Genomic_DNA"/>
</dbReference>
<dbReference type="PANTHER" id="PTHR43056">
    <property type="entry name" value="PEPTIDASE S9 PROLYL OLIGOPEPTIDASE"/>
    <property type="match status" value="1"/>
</dbReference>
<dbReference type="Proteomes" id="UP000746503">
    <property type="component" value="Unassembled WGS sequence"/>
</dbReference>
<dbReference type="SUPFAM" id="SSF82171">
    <property type="entry name" value="DPP6 N-terminal domain-like"/>
    <property type="match status" value="1"/>
</dbReference>
<organism evidence="2 3">
    <name type="scientific">Streptomyces spiramenti</name>
    <dbReference type="NCBI Taxonomy" id="2720606"/>
    <lineage>
        <taxon>Bacteria</taxon>
        <taxon>Bacillati</taxon>
        <taxon>Actinomycetota</taxon>
        <taxon>Actinomycetes</taxon>
        <taxon>Kitasatosporales</taxon>
        <taxon>Streptomycetaceae</taxon>
        <taxon>Streptomyces</taxon>
    </lineage>
</organism>
<evidence type="ECO:0000259" key="1">
    <source>
        <dbReference type="Pfam" id="PF00326"/>
    </source>
</evidence>
<dbReference type="InterPro" id="IPR050585">
    <property type="entry name" value="Xaa-Pro_dipeptidyl-ppase/CocE"/>
</dbReference>
<keyword evidence="3" id="KW-1185">Reference proteome</keyword>
<dbReference type="InterPro" id="IPR001375">
    <property type="entry name" value="Peptidase_S9_cat"/>
</dbReference>
<comment type="caution">
    <text evidence="2">The sequence shown here is derived from an EMBL/GenBank/DDBJ whole genome shotgun (WGS) entry which is preliminary data.</text>
</comment>
<name>A0ABX1ADU8_9ACTN</name>
<evidence type="ECO:0000313" key="2">
    <source>
        <dbReference type="EMBL" id="NJP65392.1"/>
    </source>
</evidence>